<evidence type="ECO:0000313" key="3">
    <source>
        <dbReference type="Proteomes" id="UP000298652"/>
    </source>
</evidence>
<organism evidence="2 3">
    <name type="scientific">Setaria viridis</name>
    <name type="common">Green bristlegrass</name>
    <name type="synonym">Setaria italica subsp. viridis</name>
    <dbReference type="NCBI Taxonomy" id="4556"/>
    <lineage>
        <taxon>Eukaryota</taxon>
        <taxon>Viridiplantae</taxon>
        <taxon>Streptophyta</taxon>
        <taxon>Embryophyta</taxon>
        <taxon>Tracheophyta</taxon>
        <taxon>Spermatophyta</taxon>
        <taxon>Magnoliopsida</taxon>
        <taxon>Liliopsida</taxon>
        <taxon>Poales</taxon>
        <taxon>Poaceae</taxon>
        <taxon>PACMAD clade</taxon>
        <taxon>Panicoideae</taxon>
        <taxon>Panicodae</taxon>
        <taxon>Paniceae</taxon>
        <taxon>Cenchrinae</taxon>
        <taxon>Setaria</taxon>
    </lineage>
</organism>
<name>A0A4U6T569_SETVI</name>
<evidence type="ECO:0000313" key="2">
    <source>
        <dbReference type="EMBL" id="TKV95172.1"/>
    </source>
</evidence>
<accession>A0A4U6T569</accession>
<reference evidence="2" key="1">
    <citation type="submission" date="2019-03" db="EMBL/GenBank/DDBJ databases">
        <title>WGS assembly of Setaria viridis.</title>
        <authorList>
            <person name="Huang P."/>
            <person name="Jenkins J."/>
            <person name="Grimwood J."/>
            <person name="Barry K."/>
            <person name="Healey A."/>
            <person name="Mamidi S."/>
            <person name="Sreedasyam A."/>
            <person name="Shu S."/>
            <person name="Feldman M."/>
            <person name="Wu J."/>
            <person name="Yu Y."/>
            <person name="Chen C."/>
            <person name="Johnson J."/>
            <person name="Rokhsar D."/>
            <person name="Baxter I."/>
            <person name="Schmutz J."/>
            <person name="Brutnell T."/>
            <person name="Kellogg E."/>
        </authorList>
    </citation>
    <scope>NUCLEOTIDE SEQUENCE [LARGE SCALE GENOMIC DNA]</scope>
</reference>
<dbReference type="Proteomes" id="UP000298652">
    <property type="component" value="Chromosome 9"/>
</dbReference>
<keyword evidence="1" id="KW-0732">Signal</keyword>
<protein>
    <submittedName>
        <fullName evidence="2">Uncharacterized protein</fullName>
    </submittedName>
</protein>
<dbReference type="Gramene" id="TKV95172">
    <property type="protein sequence ID" value="TKV95172"/>
    <property type="gene ID" value="SEVIR_9G344201v2"/>
</dbReference>
<proteinExistence type="predicted"/>
<feature type="signal peptide" evidence="1">
    <location>
        <begin position="1"/>
        <end position="28"/>
    </location>
</feature>
<sequence length="53" mass="6218">MGSRIQGRHAERIVLFLSLSPFLSPCSSYHTMMTMDYWICESVEYVNSMRNKN</sequence>
<evidence type="ECO:0000256" key="1">
    <source>
        <dbReference type="SAM" id="SignalP"/>
    </source>
</evidence>
<feature type="chain" id="PRO_5020446171" evidence="1">
    <location>
        <begin position="29"/>
        <end position="53"/>
    </location>
</feature>
<gene>
    <name evidence="2" type="ORF">SEVIR_9G344201v2</name>
</gene>
<keyword evidence="3" id="KW-1185">Reference proteome</keyword>
<dbReference type="EMBL" id="CM016560">
    <property type="protein sequence ID" value="TKV95172.1"/>
    <property type="molecule type" value="Genomic_DNA"/>
</dbReference>
<dbReference type="AlphaFoldDB" id="A0A4U6T569"/>